<organism evidence="8">
    <name type="scientific">Lepeophtheirus salmonis</name>
    <name type="common">Salmon louse</name>
    <name type="synonym">Caligus salmonis</name>
    <dbReference type="NCBI Taxonomy" id="72036"/>
    <lineage>
        <taxon>Eukaryota</taxon>
        <taxon>Metazoa</taxon>
        <taxon>Ecdysozoa</taxon>
        <taxon>Arthropoda</taxon>
        <taxon>Crustacea</taxon>
        <taxon>Multicrustacea</taxon>
        <taxon>Hexanauplia</taxon>
        <taxon>Copepoda</taxon>
        <taxon>Siphonostomatoida</taxon>
        <taxon>Caligidae</taxon>
        <taxon>Lepeophtheirus</taxon>
    </lineage>
</organism>
<dbReference type="EMBL" id="BT078174">
    <property type="protein sequence ID" value="ACO12598.1"/>
    <property type="molecule type" value="mRNA"/>
</dbReference>
<dbReference type="GO" id="GO:0006364">
    <property type="term" value="P:rRNA processing"/>
    <property type="evidence" value="ECO:0007669"/>
    <property type="project" value="TreeGrafter"/>
</dbReference>
<dbReference type="GO" id="GO:0005730">
    <property type="term" value="C:nucleolus"/>
    <property type="evidence" value="ECO:0007669"/>
    <property type="project" value="UniProtKB-SubCell"/>
</dbReference>
<gene>
    <name evidence="8" type="primary">EBP2</name>
</gene>
<feature type="region of interest" description="Disordered" evidence="7">
    <location>
        <begin position="224"/>
        <end position="308"/>
    </location>
</feature>
<protein>
    <submittedName>
        <fullName evidence="8">Probable rRNA-processing protein EBP2 homolog</fullName>
    </submittedName>
</protein>
<feature type="compositionally biased region" description="Polar residues" evidence="7">
    <location>
        <begin position="269"/>
        <end position="279"/>
    </location>
</feature>
<dbReference type="GO" id="GO:0042273">
    <property type="term" value="P:ribosomal large subunit biogenesis"/>
    <property type="evidence" value="ECO:0007669"/>
    <property type="project" value="TreeGrafter"/>
</dbReference>
<evidence type="ECO:0000313" key="8">
    <source>
        <dbReference type="EMBL" id="ACO12598.1"/>
    </source>
</evidence>
<comment type="similarity">
    <text evidence="3">Belongs to the EBP2 family.</text>
</comment>
<evidence type="ECO:0000256" key="7">
    <source>
        <dbReference type="SAM" id="MobiDB-lite"/>
    </source>
</evidence>
<name>C1BU95_LEPSM</name>
<dbReference type="AlphaFoldDB" id="C1BU95"/>
<accession>C1BU95</accession>
<dbReference type="EMBL" id="HACA01012957">
    <property type="protein sequence ID" value="CDW30318.1"/>
    <property type="molecule type" value="Transcribed_RNA"/>
</dbReference>
<dbReference type="PANTHER" id="PTHR13028:SF0">
    <property type="entry name" value="RRNA-PROCESSING PROTEIN EBP2-RELATED"/>
    <property type="match status" value="1"/>
</dbReference>
<dbReference type="OrthoDB" id="443772at2759"/>
<sequence length="308" mass="35155">MTAAVLGNSVESDIEIDSDEELQEALAAGLLKPGLNSVIKAKKKVVVNNINGLKAKLQELEKSLPWIERLDMLNNPAPLAPELANEELAHKVQREKVLKLSKNKNLEEDPIHNDFKREMLSYRQAQAAILEAIPRLQSMGVPTKRPTDYFAQMLKTDIHMNKIRGKLISKQVVQERIEKVRKLRELKKYGKQVQVEVQQKRHKEKREMLEEVKKFRKGKIDSIDFLNDDNEDGSKKSKKKMKKTSQSIDMKKKFKDKKFGFGGKKRGSKQNTNSSTNDFKPSGMKKKAGKKGAAAKRPGKSRRQKNKK</sequence>
<dbReference type="PANTHER" id="PTHR13028">
    <property type="entry name" value="RRNA PROCESSING PROTEIN EBNA1-BINDING PROTEIN-RELATED"/>
    <property type="match status" value="1"/>
</dbReference>
<comment type="function">
    <text evidence="1">Required for the processing of the 27S pre-rRNA.</text>
</comment>
<evidence type="ECO:0000256" key="1">
    <source>
        <dbReference type="ARBA" id="ARBA00003387"/>
    </source>
</evidence>
<evidence type="ECO:0000256" key="3">
    <source>
        <dbReference type="ARBA" id="ARBA00007336"/>
    </source>
</evidence>
<dbReference type="Pfam" id="PF05890">
    <property type="entry name" value="Ebp2"/>
    <property type="match status" value="1"/>
</dbReference>
<keyword evidence="5" id="KW-0175">Coiled coil</keyword>
<evidence type="ECO:0000256" key="2">
    <source>
        <dbReference type="ARBA" id="ARBA00004604"/>
    </source>
</evidence>
<keyword evidence="4" id="KW-0690">Ribosome biogenesis</keyword>
<dbReference type="InterPro" id="IPR008610">
    <property type="entry name" value="Ebp2"/>
</dbReference>
<evidence type="ECO:0000256" key="6">
    <source>
        <dbReference type="ARBA" id="ARBA00023242"/>
    </source>
</evidence>
<dbReference type="GO" id="GO:0030687">
    <property type="term" value="C:preribosome, large subunit precursor"/>
    <property type="evidence" value="ECO:0007669"/>
    <property type="project" value="TreeGrafter"/>
</dbReference>
<feature type="compositionally biased region" description="Basic residues" evidence="7">
    <location>
        <begin position="283"/>
        <end position="308"/>
    </location>
</feature>
<proteinExistence type="evidence at transcript level"/>
<evidence type="ECO:0000313" key="9">
    <source>
        <dbReference type="EMBL" id="CDW30318.1"/>
    </source>
</evidence>
<comment type="subcellular location">
    <subcellularLocation>
        <location evidence="2">Nucleus</location>
        <location evidence="2">Nucleolus</location>
    </subcellularLocation>
</comment>
<evidence type="ECO:0000256" key="5">
    <source>
        <dbReference type="ARBA" id="ARBA00023054"/>
    </source>
</evidence>
<evidence type="ECO:0000256" key="4">
    <source>
        <dbReference type="ARBA" id="ARBA00022517"/>
    </source>
</evidence>
<keyword evidence="6" id="KW-0539">Nucleus</keyword>
<dbReference type="GO" id="GO:0034399">
    <property type="term" value="C:nuclear periphery"/>
    <property type="evidence" value="ECO:0007669"/>
    <property type="project" value="TreeGrafter"/>
</dbReference>
<reference evidence="8" key="1">
    <citation type="submission" date="2009-06" db="EMBL/GenBank/DDBJ databases">
        <title>Lepeophtheirus salmonis ESTs and full-length cDNAs.</title>
        <authorList>
            <person name="Yasuike M."/>
            <person name="von Schalburg K."/>
            <person name="Cooper G."/>
            <person name="Leong J."/>
            <person name="Jones S.R.M."/>
            <person name="Koop B.F."/>
        </authorList>
    </citation>
    <scope>NUCLEOTIDE SEQUENCE</scope>
    <source>
        <strain evidence="8">Pacific form</strain>
        <tissue evidence="8">Whole</tissue>
    </source>
</reference>
<reference evidence="9" key="2">
    <citation type="submission" date="2014-05" db="EMBL/GenBank/DDBJ databases">
        <authorList>
            <person name="Chronopoulou M."/>
        </authorList>
    </citation>
    <scope>NUCLEOTIDE SEQUENCE</scope>
    <source>
        <tissue evidence="9">Whole organism</tissue>
    </source>
</reference>